<dbReference type="Pfam" id="PF01614">
    <property type="entry name" value="IclR_C"/>
    <property type="match status" value="1"/>
</dbReference>
<dbReference type="Gene3D" id="1.10.10.10">
    <property type="entry name" value="Winged helix-like DNA-binding domain superfamily/Winged helix DNA-binding domain"/>
    <property type="match status" value="1"/>
</dbReference>
<dbReference type="Pfam" id="PF09339">
    <property type="entry name" value="HTH_IclR"/>
    <property type="match status" value="1"/>
</dbReference>
<comment type="caution">
    <text evidence="6">The sequence shown here is derived from an EMBL/GenBank/DDBJ whole genome shotgun (WGS) entry which is preliminary data.</text>
</comment>
<keyword evidence="2" id="KW-0238">DNA-binding</keyword>
<evidence type="ECO:0000256" key="1">
    <source>
        <dbReference type="ARBA" id="ARBA00023015"/>
    </source>
</evidence>
<dbReference type="GO" id="GO:0045892">
    <property type="term" value="P:negative regulation of DNA-templated transcription"/>
    <property type="evidence" value="ECO:0007669"/>
    <property type="project" value="TreeGrafter"/>
</dbReference>
<evidence type="ECO:0000256" key="2">
    <source>
        <dbReference type="ARBA" id="ARBA00023125"/>
    </source>
</evidence>
<sequence>MDAYSAPQVPDGTGEHLIAVPATASGAEGARRVLSVLQAFSPQRHTLTARELAGLTGIPLPSMYRYIALLRETGLLAGDDHGAYRLTPRIIGLARAAEAAETFIEIADPVMRDLVAECGETVIFVRLIARVPVCVHRVESAHHLRATFEPGQSLPLLRGASGRVLLAGLPDRVRRECLAPLAQTDPAEAERLEEAIAKVAARGWATSEEEIDRGVWAASAAVTDGQATVAALTVPSPLVRSPSALQERLLGQVRAAAARLSALIAVQGPVSADSAEPAR</sequence>
<proteinExistence type="predicted"/>
<dbReference type="AlphaFoldDB" id="A0A6P2C7L2"/>
<dbReference type="PANTHER" id="PTHR30136">
    <property type="entry name" value="HELIX-TURN-HELIX TRANSCRIPTIONAL REGULATOR, ICLR FAMILY"/>
    <property type="match status" value="1"/>
</dbReference>
<dbReference type="InterPro" id="IPR036388">
    <property type="entry name" value="WH-like_DNA-bd_sf"/>
</dbReference>
<dbReference type="OrthoDB" id="3632743at2"/>
<dbReference type="SUPFAM" id="SSF55781">
    <property type="entry name" value="GAF domain-like"/>
    <property type="match status" value="1"/>
</dbReference>
<feature type="domain" description="IclR-ED" evidence="5">
    <location>
        <begin position="89"/>
        <end position="266"/>
    </location>
</feature>
<keyword evidence="7" id="KW-1185">Reference proteome</keyword>
<reference evidence="6 7" key="1">
    <citation type="submission" date="2018-11" db="EMBL/GenBank/DDBJ databases">
        <title>Trebonia kvetii gen.nov., sp.nov., a novel acidophilic actinobacterium, and proposal of the new actinobacterial family Treboniaceae fam. nov.</title>
        <authorList>
            <person name="Rapoport D."/>
            <person name="Sagova-Mareckova M."/>
            <person name="Sedlacek I."/>
            <person name="Provaznik J."/>
            <person name="Kralova S."/>
            <person name="Pavlinic D."/>
            <person name="Benes V."/>
            <person name="Kopecky J."/>
        </authorList>
    </citation>
    <scope>NUCLEOTIDE SEQUENCE [LARGE SCALE GENOMIC DNA]</scope>
    <source>
        <strain evidence="6 7">15Tr583</strain>
    </source>
</reference>
<dbReference type="PROSITE" id="PS51077">
    <property type="entry name" value="HTH_ICLR"/>
    <property type="match status" value="1"/>
</dbReference>
<name>A0A6P2C7L2_9ACTN</name>
<dbReference type="InterPro" id="IPR005471">
    <property type="entry name" value="Tscrpt_reg_IclR_N"/>
</dbReference>
<keyword evidence="1" id="KW-0805">Transcription regulation</keyword>
<evidence type="ECO:0000259" key="4">
    <source>
        <dbReference type="PROSITE" id="PS51077"/>
    </source>
</evidence>
<evidence type="ECO:0000313" key="6">
    <source>
        <dbReference type="EMBL" id="TVZ06485.1"/>
    </source>
</evidence>
<keyword evidence="3" id="KW-0804">Transcription</keyword>
<dbReference type="SMART" id="SM00346">
    <property type="entry name" value="HTH_ICLR"/>
    <property type="match status" value="1"/>
</dbReference>
<feature type="domain" description="HTH iclR-type" evidence="4">
    <location>
        <begin position="27"/>
        <end position="88"/>
    </location>
</feature>
<dbReference type="SUPFAM" id="SSF46785">
    <property type="entry name" value="Winged helix' DNA-binding domain"/>
    <property type="match status" value="1"/>
</dbReference>
<dbReference type="EMBL" id="RPFW01000001">
    <property type="protein sequence ID" value="TVZ06485.1"/>
    <property type="molecule type" value="Genomic_DNA"/>
</dbReference>
<accession>A0A6P2C7L2</accession>
<dbReference type="InterPro" id="IPR029016">
    <property type="entry name" value="GAF-like_dom_sf"/>
</dbReference>
<dbReference type="Gene3D" id="3.30.450.40">
    <property type="match status" value="1"/>
</dbReference>
<dbReference type="Proteomes" id="UP000460272">
    <property type="component" value="Unassembled WGS sequence"/>
</dbReference>
<dbReference type="PROSITE" id="PS51078">
    <property type="entry name" value="ICLR_ED"/>
    <property type="match status" value="1"/>
</dbReference>
<dbReference type="InterPro" id="IPR050707">
    <property type="entry name" value="HTH_MetabolicPath_Reg"/>
</dbReference>
<dbReference type="GO" id="GO:0003677">
    <property type="term" value="F:DNA binding"/>
    <property type="evidence" value="ECO:0007669"/>
    <property type="project" value="UniProtKB-KW"/>
</dbReference>
<dbReference type="GO" id="GO:0003700">
    <property type="term" value="F:DNA-binding transcription factor activity"/>
    <property type="evidence" value="ECO:0007669"/>
    <property type="project" value="TreeGrafter"/>
</dbReference>
<dbReference type="InterPro" id="IPR014757">
    <property type="entry name" value="Tscrpt_reg_IclR_C"/>
</dbReference>
<protein>
    <submittedName>
        <fullName evidence="6">IclR family transcriptional regulator</fullName>
    </submittedName>
</protein>
<dbReference type="InterPro" id="IPR036390">
    <property type="entry name" value="WH_DNA-bd_sf"/>
</dbReference>
<gene>
    <name evidence="6" type="ORF">EAS64_03435</name>
</gene>
<evidence type="ECO:0000256" key="3">
    <source>
        <dbReference type="ARBA" id="ARBA00023163"/>
    </source>
</evidence>
<evidence type="ECO:0000313" key="7">
    <source>
        <dbReference type="Proteomes" id="UP000460272"/>
    </source>
</evidence>
<organism evidence="6 7">
    <name type="scientific">Trebonia kvetii</name>
    <dbReference type="NCBI Taxonomy" id="2480626"/>
    <lineage>
        <taxon>Bacteria</taxon>
        <taxon>Bacillati</taxon>
        <taxon>Actinomycetota</taxon>
        <taxon>Actinomycetes</taxon>
        <taxon>Streptosporangiales</taxon>
        <taxon>Treboniaceae</taxon>
        <taxon>Trebonia</taxon>
    </lineage>
</organism>
<evidence type="ECO:0000259" key="5">
    <source>
        <dbReference type="PROSITE" id="PS51078"/>
    </source>
</evidence>
<dbReference type="PANTHER" id="PTHR30136:SF24">
    <property type="entry name" value="HTH-TYPE TRANSCRIPTIONAL REPRESSOR ALLR"/>
    <property type="match status" value="1"/>
</dbReference>
<dbReference type="RefSeq" id="WP_145851240.1">
    <property type="nucleotide sequence ID" value="NZ_RPFW01000001.1"/>
</dbReference>